<dbReference type="AlphaFoldDB" id="A0A6A4VLJ3"/>
<dbReference type="PROSITE" id="PS51419">
    <property type="entry name" value="RAB"/>
    <property type="match status" value="1"/>
</dbReference>
<dbReference type="SUPFAM" id="SSF52540">
    <property type="entry name" value="P-loop containing nucleoside triphosphate hydrolases"/>
    <property type="match status" value="1"/>
</dbReference>
<evidence type="ECO:0000313" key="3">
    <source>
        <dbReference type="EMBL" id="KAF0295406.1"/>
    </source>
</evidence>
<sequence length="201" mass="22884">MAASGPEEREIDYDRPTGAGPLTVKVIMLGDSAVGKSKMMERFLLDDFKPHQHSTFAVNLFRHRCTAQGRDVLVDFWDTAGQEAFKSMHPSYYHQAHACILVFDATRKVTYKGLSGWYQELRENRPKIPALCAVNKIDENPDVTSRSFNFTEKNGMPLYYVSASKGTNVVRLFTDAIDRAVTYKLDPTDEMDHILEELERD</sequence>
<dbReference type="InterPro" id="IPR027417">
    <property type="entry name" value="P-loop_NTPase"/>
</dbReference>
<organism evidence="3 4">
    <name type="scientific">Amphibalanus amphitrite</name>
    <name type="common">Striped barnacle</name>
    <name type="synonym">Balanus amphitrite</name>
    <dbReference type="NCBI Taxonomy" id="1232801"/>
    <lineage>
        <taxon>Eukaryota</taxon>
        <taxon>Metazoa</taxon>
        <taxon>Ecdysozoa</taxon>
        <taxon>Arthropoda</taxon>
        <taxon>Crustacea</taxon>
        <taxon>Multicrustacea</taxon>
        <taxon>Cirripedia</taxon>
        <taxon>Thoracica</taxon>
        <taxon>Thoracicalcarea</taxon>
        <taxon>Balanomorpha</taxon>
        <taxon>Balanoidea</taxon>
        <taxon>Balanidae</taxon>
        <taxon>Amphibalaninae</taxon>
        <taxon>Amphibalanus</taxon>
    </lineage>
</organism>
<dbReference type="InterPro" id="IPR005225">
    <property type="entry name" value="Small_GTP-bd"/>
</dbReference>
<dbReference type="PRINTS" id="PR00449">
    <property type="entry name" value="RASTRNSFRMNG"/>
</dbReference>
<keyword evidence="2" id="KW-0547">Nucleotide-binding</keyword>
<dbReference type="Pfam" id="PF00071">
    <property type="entry name" value="Ras"/>
    <property type="match status" value="1"/>
</dbReference>
<dbReference type="SMART" id="SM00174">
    <property type="entry name" value="RHO"/>
    <property type="match status" value="1"/>
</dbReference>
<dbReference type="InterPro" id="IPR001806">
    <property type="entry name" value="Small_GTPase"/>
</dbReference>
<dbReference type="SMART" id="SM00176">
    <property type="entry name" value="RAN"/>
    <property type="match status" value="1"/>
</dbReference>
<name>A0A6A4VLJ3_AMPAM</name>
<evidence type="ECO:0000256" key="2">
    <source>
        <dbReference type="ARBA" id="ARBA00022741"/>
    </source>
</evidence>
<gene>
    <name evidence="3" type="primary">RABL2A</name>
    <name evidence="3" type="ORF">FJT64_000654</name>
</gene>
<dbReference type="OrthoDB" id="48625at2759"/>
<evidence type="ECO:0000256" key="1">
    <source>
        <dbReference type="ARBA" id="ARBA00006270"/>
    </source>
</evidence>
<dbReference type="NCBIfam" id="TIGR00231">
    <property type="entry name" value="small_GTP"/>
    <property type="match status" value="1"/>
</dbReference>
<dbReference type="FunFam" id="3.40.50.300:FF:001447">
    <property type="entry name" value="Ras-related protein Rab-1B"/>
    <property type="match status" value="1"/>
</dbReference>
<comment type="caution">
    <text evidence="3">The sequence shown here is derived from an EMBL/GenBank/DDBJ whole genome shotgun (WGS) entry which is preliminary data.</text>
</comment>
<protein>
    <submittedName>
        <fullName evidence="3">Rab-like protein 2A</fullName>
    </submittedName>
</protein>
<dbReference type="SMART" id="SM00173">
    <property type="entry name" value="RAS"/>
    <property type="match status" value="1"/>
</dbReference>
<accession>A0A6A4VLJ3</accession>
<evidence type="ECO:0000313" key="4">
    <source>
        <dbReference type="Proteomes" id="UP000440578"/>
    </source>
</evidence>
<dbReference type="PANTHER" id="PTHR47978">
    <property type="match status" value="1"/>
</dbReference>
<proteinExistence type="inferred from homology"/>
<dbReference type="Gene3D" id="3.40.50.300">
    <property type="entry name" value="P-loop containing nucleotide triphosphate hydrolases"/>
    <property type="match status" value="1"/>
</dbReference>
<dbReference type="GO" id="GO:0005525">
    <property type="term" value="F:GTP binding"/>
    <property type="evidence" value="ECO:0007669"/>
    <property type="project" value="InterPro"/>
</dbReference>
<dbReference type="GO" id="GO:0003924">
    <property type="term" value="F:GTPase activity"/>
    <property type="evidence" value="ECO:0007669"/>
    <property type="project" value="InterPro"/>
</dbReference>
<dbReference type="SMART" id="SM00175">
    <property type="entry name" value="RAB"/>
    <property type="match status" value="1"/>
</dbReference>
<reference evidence="3 4" key="1">
    <citation type="submission" date="2019-07" db="EMBL/GenBank/DDBJ databases">
        <title>Draft genome assembly of a fouling barnacle, Amphibalanus amphitrite (Darwin, 1854): The first reference genome for Thecostraca.</title>
        <authorList>
            <person name="Kim W."/>
        </authorList>
    </citation>
    <scope>NUCLEOTIDE SEQUENCE [LARGE SCALE GENOMIC DNA]</scope>
    <source>
        <strain evidence="3">SNU_AA5</strain>
        <tissue evidence="3">Soma without cirri and trophi</tissue>
    </source>
</reference>
<dbReference type="Proteomes" id="UP000440578">
    <property type="component" value="Unassembled WGS sequence"/>
</dbReference>
<dbReference type="EMBL" id="VIIS01001620">
    <property type="protein sequence ID" value="KAF0295406.1"/>
    <property type="molecule type" value="Genomic_DNA"/>
</dbReference>
<keyword evidence="4" id="KW-1185">Reference proteome</keyword>
<comment type="similarity">
    <text evidence="1">Belongs to the small GTPase superfamily. Rab family.</text>
</comment>